<keyword evidence="4" id="KW-0418">Kinase</keyword>
<dbReference type="SMART" id="SM00220">
    <property type="entry name" value="S_TKc"/>
    <property type="match status" value="1"/>
</dbReference>
<evidence type="ECO:0000259" key="3">
    <source>
        <dbReference type="PROSITE" id="PS50011"/>
    </source>
</evidence>
<proteinExistence type="predicted"/>
<reference evidence="4 5" key="1">
    <citation type="submission" date="2019-08" db="EMBL/GenBank/DDBJ databases">
        <title>Archangium and Cystobacter genomes.</title>
        <authorList>
            <person name="Chen I.-C.K."/>
            <person name="Wielgoss S."/>
        </authorList>
    </citation>
    <scope>NUCLEOTIDE SEQUENCE [LARGE SCALE GENOMIC DNA]</scope>
    <source>
        <strain evidence="4 5">Cbm 6</strain>
    </source>
</reference>
<evidence type="ECO:0000256" key="1">
    <source>
        <dbReference type="ARBA" id="ARBA00022741"/>
    </source>
</evidence>
<evidence type="ECO:0000313" key="5">
    <source>
        <dbReference type="Proteomes" id="UP001611383"/>
    </source>
</evidence>
<dbReference type="Gene3D" id="1.25.40.10">
    <property type="entry name" value="Tetratricopeptide repeat domain"/>
    <property type="match status" value="1"/>
</dbReference>
<accession>A0ABY9WPN0</accession>
<dbReference type="InterPro" id="IPR041664">
    <property type="entry name" value="AAA_16"/>
</dbReference>
<dbReference type="InterPro" id="IPR000719">
    <property type="entry name" value="Prot_kinase_dom"/>
</dbReference>
<dbReference type="InterPro" id="IPR008271">
    <property type="entry name" value="Ser/Thr_kinase_AS"/>
</dbReference>
<dbReference type="SUPFAM" id="SSF56112">
    <property type="entry name" value="Protein kinase-like (PK-like)"/>
    <property type="match status" value="1"/>
</dbReference>
<keyword evidence="5" id="KW-1185">Reference proteome</keyword>
<evidence type="ECO:0000313" key="4">
    <source>
        <dbReference type="EMBL" id="WNG45683.1"/>
    </source>
</evidence>
<dbReference type="PROSITE" id="PS00108">
    <property type="entry name" value="PROTEIN_KINASE_ST"/>
    <property type="match status" value="1"/>
</dbReference>
<dbReference type="InterPro" id="IPR011009">
    <property type="entry name" value="Kinase-like_dom_sf"/>
</dbReference>
<sequence length="1324" mass="143736">MDDSDKTAESDKTAPSSSMPVILSSGTVIGGRFSLETLAGRGGMGAIYRALDVSTGLPVALKLVDGASSPEQVHRFNREALLLSGLHHPGIVAYVAHGTTEEEQPYLAMEWLEGKDLAQHLARGPLHVSEALSLLRRAAEALAIAHRQGIVHRDLKPSNLFLRGGRPEDVVLLDFGLARHVVPTTLGVTGRFTVLGTPGYMAPEQASSQLEIPPAADIFSLGCVFYECLTGKPPFEAPHFTAALAKILYAEPALLHTLHPGLPVGLQVLVNRMLTKDAKRRLADADRLLEALSALESAPELLLPSSGTDPRPLGLTGAEQRLVSVLLVSLRSFAPEEASVASSRGRALCESLRSALAPYGGQVELLADGSLVATLLPERGTATDQAALAARWALTFKERWPEAAVVLATGLGIIDEHLPVGEAMDRAGRLLHQLERTPSSAAVVMDEVTAGLLGSGFLLARPHSGTFLLQGEQLSVDASRPLLGKPTPCVGREQELALLELTLNACLEEPSARALLVTAPAGVGKSRLRHEFLRRIERRALPLLLLLGRGDAMSAGVSYGLLGQALRRLCGIVEGENLEARRVRLFQRVARHLPEEEAQEAAEFLGELCAIPFPEEDSPRLMAARSDPRLMSTQMGRALVSFLGAECAHQPVLLVLEDLHWSDALTVKLVDVALRELSEQPFMVLALARPEVKTLFPGLWARRLQDLSLNGLSRKAGARLVREVLGPQVPEAVVQKVVEQSDGNALFLEELIRMAAEGRGEAAPETVLAVLQARLMRMESGARQVLLAGSIFGRTFWSGGVGALLGWQHEDENLESYLQQLVEQEVIERQSASRFPSVSEYRFRHALVRDAAYGLVPDGPRPEGHLLAGEWLERMGEPDALVLATHYQLGHQPARAIRFYIQAAERLFEQHELQGTMKYVEAAMWCGVEGHELARLRALHAVVAFWADQLSQAVAVGLPVLDDLKEGSRLWCRLLGGLIIGCVHAEYQEEAARLELLLLRATPEPEAIADYVEALSFLVVAAIWSGDRQKVDLLFGRLLAVGAESTTDNAMARGWMGFAKSYVRHFLQARPWRAFESADEGMRDFQAIGSERNASLMRSIVGATLAALGDLPGAVAMLREILAEARRTEQGMLINSSQHYLMQALADSPEPEHQREALDLALEWVALEDSHVFKRGVAYATLAKLMAAGGELSEAEPHARRACELLTPFKPYLGFARSVLCAVLCARGNASEAREVAELGVRELGQLGNEGVYAVGMHLALAEACFAQGDDSAGEMALREASRCVRARADDIPEPAARERFLRQVPENARTLALARERWGDAEA</sequence>
<evidence type="ECO:0000256" key="2">
    <source>
        <dbReference type="ARBA" id="ARBA00022840"/>
    </source>
</evidence>
<dbReference type="InterPro" id="IPR027417">
    <property type="entry name" value="P-loop_NTPase"/>
</dbReference>
<dbReference type="InterPro" id="IPR011990">
    <property type="entry name" value="TPR-like_helical_dom_sf"/>
</dbReference>
<feature type="domain" description="Protein kinase" evidence="3">
    <location>
        <begin position="33"/>
        <end position="295"/>
    </location>
</feature>
<dbReference type="CDD" id="cd14014">
    <property type="entry name" value="STKc_PknB_like"/>
    <property type="match status" value="1"/>
</dbReference>
<name>A0ABY9WPN0_9BACT</name>
<protein>
    <submittedName>
        <fullName evidence="4">Protein kinase</fullName>
    </submittedName>
</protein>
<keyword evidence="1" id="KW-0547">Nucleotide-binding</keyword>
<dbReference type="Pfam" id="PF00069">
    <property type="entry name" value="Pkinase"/>
    <property type="match status" value="1"/>
</dbReference>
<gene>
    <name evidence="4" type="ORF">F0U60_17415</name>
</gene>
<dbReference type="PROSITE" id="PS50011">
    <property type="entry name" value="PROTEIN_KINASE_DOM"/>
    <property type="match status" value="1"/>
</dbReference>
<dbReference type="GO" id="GO:0016301">
    <property type="term" value="F:kinase activity"/>
    <property type="evidence" value="ECO:0007669"/>
    <property type="project" value="UniProtKB-KW"/>
</dbReference>
<dbReference type="Pfam" id="PF13191">
    <property type="entry name" value="AAA_16"/>
    <property type="match status" value="1"/>
</dbReference>
<keyword evidence="2" id="KW-0067">ATP-binding</keyword>
<dbReference type="SUPFAM" id="SSF52540">
    <property type="entry name" value="P-loop containing nucleoside triphosphate hydrolases"/>
    <property type="match status" value="1"/>
</dbReference>
<dbReference type="PANTHER" id="PTHR16305">
    <property type="entry name" value="TESTICULAR SOLUBLE ADENYLYL CYCLASE"/>
    <property type="match status" value="1"/>
</dbReference>
<keyword evidence="4" id="KW-0808">Transferase</keyword>
<dbReference type="RefSeq" id="WP_395821008.1">
    <property type="nucleotide sequence ID" value="NZ_CP043494.1"/>
</dbReference>
<dbReference type="Proteomes" id="UP001611383">
    <property type="component" value="Chromosome"/>
</dbReference>
<dbReference type="Gene3D" id="1.10.510.10">
    <property type="entry name" value="Transferase(Phosphotransferase) domain 1"/>
    <property type="match status" value="1"/>
</dbReference>
<dbReference type="EMBL" id="CP043494">
    <property type="protein sequence ID" value="WNG45683.1"/>
    <property type="molecule type" value="Genomic_DNA"/>
</dbReference>
<dbReference type="Gene3D" id="3.30.200.20">
    <property type="entry name" value="Phosphorylase Kinase, domain 1"/>
    <property type="match status" value="1"/>
</dbReference>
<organism evidence="4 5">
    <name type="scientific">Archangium minus</name>
    <dbReference type="NCBI Taxonomy" id="83450"/>
    <lineage>
        <taxon>Bacteria</taxon>
        <taxon>Pseudomonadati</taxon>
        <taxon>Myxococcota</taxon>
        <taxon>Myxococcia</taxon>
        <taxon>Myxococcales</taxon>
        <taxon>Cystobacterineae</taxon>
        <taxon>Archangiaceae</taxon>
        <taxon>Archangium</taxon>
    </lineage>
</organism>
<dbReference type="PANTHER" id="PTHR16305:SF28">
    <property type="entry name" value="GUANYLATE CYCLASE DOMAIN-CONTAINING PROTEIN"/>
    <property type="match status" value="1"/>
</dbReference>